<evidence type="ECO:0000256" key="1">
    <source>
        <dbReference type="ARBA" id="ARBA00007381"/>
    </source>
</evidence>
<keyword evidence="4" id="KW-0436">Ligase</keyword>
<dbReference type="GO" id="GO:0006427">
    <property type="term" value="P:histidyl-tRNA aminoacylation"/>
    <property type="evidence" value="ECO:0007669"/>
    <property type="project" value="InterPro"/>
</dbReference>
<evidence type="ECO:0000313" key="12">
    <source>
        <dbReference type="Proteomes" id="UP000691718"/>
    </source>
</evidence>
<dbReference type="PANTHER" id="PTHR11476">
    <property type="entry name" value="HISTIDYL-TRNA SYNTHETASE"/>
    <property type="match status" value="1"/>
</dbReference>
<dbReference type="GO" id="GO:0005524">
    <property type="term" value="F:ATP binding"/>
    <property type="evidence" value="ECO:0007669"/>
    <property type="project" value="UniProtKB-KW"/>
</dbReference>
<dbReference type="InterPro" id="IPR033656">
    <property type="entry name" value="HisRS_anticodon"/>
</dbReference>
<keyword evidence="7" id="KW-0648">Protein biosynthesis</keyword>
<evidence type="ECO:0000256" key="5">
    <source>
        <dbReference type="ARBA" id="ARBA00022741"/>
    </source>
</evidence>
<feature type="domain" description="Aminoacyl-transfer RNA synthetases class-II family profile" evidence="10">
    <location>
        <begin position="131"/>
        <end position="487"/>
    </location>
</feature>
<gene>
    <name evidence="11" type="ORF">PAPOLLO_LOCUS26618</name>
</gene>
<evidence type="ECO:0000256" key="8">
    <source>
        <dbReference type="ARBA" id="ARBA00023146"/>
    </source>
</evidence>
<dbReference type="GO" id="GO:0003723">
    <property type="term" value="F:RNA binding"/>
    <property type="evidence" value="ECO:0007669"/>
    <property type="project" value="TreeGrafter"/>
</dbReference>
<dbReference type="Pfam" id="PF00012">
    <property type="entry name" value="HSP70"/>
    <property type="match status" value="1"/>
</dbReference>
<name>A0A8S3YDL4_PARAO</name>
<evidence type="ECO:0000256" key="9">
    <source>
        <dbReference type="ARBA" id="ARBA00047639"/>
    </source>
</evidence>
<dbReference type="CDD" id="cd00859">
    <property type="entry name" value="HisRS_anticodon"/>
    <property type="match status" value="1"/>
</dbReference>
<dbReference type="GO" id="GO:0140662">
    <property type="term" value="F:ATP-dependent protein folding chaperone"/>
    <property type="evidence" value="ECO:0007669"/>
    <property type="project" value="InterPro"/>
</dbReference>
<dbReference type="InterPro" id="IPR013126">
    <property type="entry name" value="Hsp_70_fam"/>
</dbReference>
<proteinExistence type="inferred from homology"/>
<dbReference type="AlphaFoldDB" id="A0A8S3YDL4"/>
<dbReference type="InterPro" id="IPR015807">
    <property type="entry name" value="His-tRNA-ligase"/>
</dbReference>
<reference evidence="11" key="1">
    <citation type="submission" date="2021-04" db="EMBL/GenBank/DDBJ databases">
        <authorList>
            <person name="Tunstrom K."/>
        </authorList>
    </citation>
    <scope>NUCLEOTIDE SEQUENCE</scope>
</reference>
<dbReference type="FunFam" id="3.30.930.10:FF:000021">
    <property type="entry name" value="Probable histidine--tRNA ligase, mitochondrial"/>
    <property type="match status" value="1"/>
</dbReference>
<dbReference type="FunFam" id="3.90.640.10:FF:000003">
    <property type="entry name" value="Molecular chaperone DnaK"/>
    <property type="match status" value="1"/>
</dbReference>
<sequence>MAESQDVLLLKIKEQGDIVRKLKAAKESTEKQKRTQKFVYDLEEVDAYLSQFSYLSGYSPTKLDLDILNNLGQDLDFQKYKYIKRWWYHMRSFNESDINLFPLASSQNSFANLHKGSDRSLDEQIQEEVSKLLALKAQLGSEDAAPQKFVLKTPKGTRDYNPQQMTIRNNVLQKIIAVFKKHGAECIDTPVFELKEVLTGKYGEDSKLIYDLKDQGGEILALRYDLTVPLARYLAMSKINTLKRYHIAKVYRRDNPAMTRGRYREFYQCDFDIAGQYDPMVPDVECLKVVTEILDALDIGKYVLKVNHRRLLDGMFEACGVPVDKFRSTCSTVDKLDKSPWEDVRTEMINEKGISPDAADRIGEYVRLNGGAELANKLLKDEKLSKTKAAVEGLEGMKLLLNYCDILGISDKILFDLSLARGLDYYTGVIYEAVLTQPIKVGNEELTVGSIAGGGRYDNLVGMFDAKNKQVPCVGVSIGVERIFSVLESKLAAGDISVRTNEIDVYVASAQKNFLEERMKICAELWNAGIKTEQSYKKNPKMLNQLQHCEENGIPLAVILGESELKRGLVKIRNITTREEQEVPRANLVEELKTRINTLNVKEMNGSLLVNHLADEFKRKYKKDLRSNPCAMRRLQTAAERAKRTLSSSTEEKK</sequence>
<dbReference type="Pfam" id="PF03129">
    <property type="entry name" value="HGTP_anticodon"/>
    <property type="match status" value="1"/>
</dbReference>
<dbReference type="HAMAP" id="MF_00127">
    <property type="entry name" value="His_tRNA_synth"/>
    <property type="match status" value="1"/>
</dbReference>
<dbReference type="Pfam" id="PF13393">
    <property type="entry name" value="tRNA-synt_His"/>
    <property type="match status" value="1"/>
</dbReference>
<dbReference type="SMART" id="SM00991">
    <property type="entry name" value="WHEP-TRS"/>
    <property type="match status" value="1"/>
</dbReference>
<dbReference type="CDD" id="cd00773">
    <property type="entry name" value="HisRS-like_core"/>
    <property type="match status" value="1"/>
</dbReference>
<dbReference type="OrthoDB" id="1906957at2759"/>
<dbReference type="GO" id="GO:0005739">
    <property type="term" value="C:mitochondrion"/>
    <property type="evidence" value="ECO:0007669"/>
    <property type="project" value="TreeGrafter"/>
</dbReference>
<comment type="caution">
    <text evidence="11">The sequence shown here is derived from an EMBL/GenBank/DDBJ whole genome shotgun (WGS) entry which is preliminary data.</text>
</comment>
<dbReference type="GO" id="GO:0004821">
    <property type="term" value="F:histidine-tRNA ligase activity"/>
    <property type="evidence" value="ECO:0007669"/>
    <property type="project" value="UniProtKB-EC"/>
</dbReference>
<dbReference type="GO" id="GO:0032543">
    <property type="term" value="P:mitochondrial translation"/>
    <property type="evidence" value="ECO:0007669"/>
    <property type="project" value="TreeGrafter"/>
</dbReference>
<dbReference type="NCBIfam" id="TIGR00442">
    <property type="entry name" value="hisS"/>
    <property type="match status" value="1"/>
</dbReference>
<dbReference type="EC" id="6.1.1.21" evidence="3"/>
<accession>A0A8S3YDL4</accession>
<evidence type="ECO:0000256" key="2">
    <source>
        <dbReference type="ARBA" id="ARBA00008226"/>
    </source>
</evidence>
<dbReference type="GO" id="GO:0005829">
    <property type="term" value="C:cytosol"/>
    <property type="evidence" value="ECO:0007669"/>
    <property type="project" value="TreeGrafter"/>
</dbReference>
<dbReference type="InterPro" id="IPR006195">
    <property type="entry name" value="aa-tRNA-synth_II"/>
</dbReference>
<keyword evidence="12" id="KW-1185">Reference proteome</keyword>
<organism evidence="11 12">
    <name type="scientific">Parnassius apollo</name>
    <name type="common">Apollo butterfly</name>
    <name type="synonym">Papilio apollo</name>
    <dbReference type="NCBI Taxonomy" id="110799"/>
    <lineage>
        <taxon>Eukaryota</taxon>
        <taxon>Metazoa</taxon>
        <taxon>Ecdysozoa</taxon>
        <taxon>Arthropoda</taxon>
        <taxon>Hexapoda</taxon>
        <taxon>Insecta</taxon>
        <taxon>Pterygota</taxon>
        <taxon>Neoptera</taxon>
        <taxon>Endopterygota</taxon>
        <taxon>Lepidoptera</taxon>
        <taxon>Glossata</taxon>
        <taxon>Ditrysia</taxon>
        <taxon>Papilionoidea</taxon>
        <taxon>Papilionidae</taxon>
        <taxon>Parnassiinae</taxon>
        <taxon>Parnassini</taxon>
        <taxon>Parnassius</taxon>
        <taxon>Parnassius</taxon>
    </lineage>
</organism>
<evidence type="ECO:0000256" key="7">
    <source>
        <dbReference type="ARBA" id="ARBA00022917"/>
    </source>
</evidence>
<protein>
    <recommendedName>
        <fullName evidence="3">histidine--tRNA ligase</fullName>
        <ecNumber evidence="3">6.1.1.21</ecNumber>
    </recommendedName>
</protein>
<keyword evidence="8" id="KW-0030">Aminoacyl-tRNA synthetase</keyword>
<evidence type="ECO:0000259" key="10">
    <source>
        <dbReference type="PROSITE" id="PS50862"/>
    </source>
</evidence>
<keyword evidence="5" id="KW-0547">Nucleotide-binding</keyword>
<dbReference type="InterPro" id="IPR000738">
    <property type="entry name" value="WHEP-TRS_dom"/>
</dbReference>
<dbReference type="Proteomes" id="UP000691718">
    <property type="component" value="Unassembled WGS sequence"/>
</dbReference>
<evidence type="ECO:0000256" key="4">
    <source>
        <dbReference type="ARBA" id="ARBA00022598"/>
    </source>
</evidence>
<comment type="similarity">
    <text evidence="2">Belongs to the class-II aminoacyl-tRNA synthetase family.</text>
</comment>
<dbReference type="EMBL" id="CAJQZP010001593">
    <property type="protein sequence ID" value="CAG5056040.1"/>
    <property type="molecule type" value="Genomic_DNA"/>
</dbReference>
<evidence type="ECO:0000256" key="3">
    <source>
        <dbReference type="ARBA" id="ARBA00012815"/>
    </source>
</evidence>
<keyword evidence="6" id="KW-0067">ATP-binding</keyword>
<comment type="catalytic activity">
    <reaction evidence="9">
        <text>tRNA(His) + L-histidine + ATP = L-histidyl-tRNA(His) + AMP + diphosphate + H(+)</text>
        <dbReference type="Rhea" id="RHEA:17313"/>
        <dbReference type="Rhea" id="RHEA-COMP:9665"/>
        <dbReference type="Rhea" id="RHEA-COMP:9689"/>
        <dbReference type="ChEBI" id="CHEBI:15378"/>
        <dbReference type="ChEBI" id="CHEBI:30616"/>
        <dbReference type="ChEBI" id="CHEBI:33019"/>
        <dbReference type="ChEBI" id="CHEBI:57595"/>
        <dbReference type="ChEBI" id="CHEBI:78442"/>
        <dbReference type="ChEBI" id="CHEBI:78527"/>
        <dbReference type="ChEBI" id="CHEBI:456215"/>
        <dbReference type="EC" id="6.1.1.21"/>
    </reaction>
</comment>
<dbReference type="PANTHER" id="PTHR11476:SF7">
    <property type="entry name" value="HISTIDINE--TRNA LIGASE"/>
    <property type="match status" value="1"/>
</dbReference>
<evidence type="ECO:0000256" key="6">
    <source>
        <dbReference type="ARBA" id="ARBA00022840"/>
    </source>
</evidence>
<dbReference type="PROSITE" id="PS50862">
    <property type="entry name" value="AA_TRNA_LIGASE_II"/>
    <property type="match status" value="1"/>
</dbReference>
<evidence type="ECO:0000313" key="11">
    <source>
        <dbReference type="EMBL" id="CAG5056040.1"/>
    </source>
</evidence>
<dbReference type="InterPro" id="IPR041715">
    <property type="entry name" value="HisRS-like_core"/>
</dbReference>
<dbReference type="FunFam" id="3.40.50.800:FF:000008">
    <property type="entry name" value="histidine--tRNA ligase, cytoplasmic isoform X1"/>
    <property type="match status" value="1"/>
</dbReference>
<comment type="similarity">
    <text evidence="1">Belongs to the heat shock protein 70 family.</text>
</comment>
<dbReference type="InterPro" id="IPR004154">
    <property type="entry name" value="Anticodon-bd"/>
</dbReference>